<evidence type="ECO:0000259" key="7">
    <source>
        <dbReference type="Pfam" id="PF23276"/>
    </source>
</evidence>
<dbReference type="Gene3D" id="1.25.40.10">
    <property type="entry name" value="Tetratricopeptide repeat domain"/>
    <property type="match status" value="1"/>
</dbReference>
<dbReference type="Pfam" id="PF23276">
    <property type="entry name" value="TPR_24"/>
    <property type="match status" value="1"/>
</dbReference>
<feature type="compositionally biased region" description="Low complexity" evidence="6">
    <location>
        <begin position="705"/>
        <end position="719"/>
    </location>
</feature>
<dbReference type="PANTHER" id="PTHR47936:SF1">
    <property type="entry name" value="PENTATRICOPEPTIDE REPEAT-CONTAINING PROTEIN GUN1, CHLOROPLASTIC"/>
    <property type="match status" value="1"/>
</dbReference>
<evidence type="ECO:0000313" key="10">
    <source>
        <dbReference type="Proteomes" id="UP001642501"/>
    </source>
</evidence>
<dbReference type="EMBL" id="CAWUOM010000010">
    <property type="protein sequence ID" value="CAK7264378.1"/>
    <property type="molecule type" value="Genomic_DNA"/>
</dbReference>
<comment type="similarity">
    <text evidence="1">Belongs to the CCM1 family.</text>
</comment>
<keyword evidence="10" id="KW-1185">Reference proteome</keyword>
<dbReference type="InterPro" id="IPR057027">
    <property type="entry name" value="TPR_mt"/>
</dbReference>
<keyword evidence="2" id="KW-0677">Repeat</keyword>
<dbReference type="Proteomes" id="UP001642501">
    <property type="component" value="Unassembled WGS sequence"/>
</dbReference>
<feature type="region of interest" description="Disordered" evidence="6">
    <location>
        <begin position="704"/>
        <end position="742"/>
    </location>
</feature>
<evidence type="ECO:0000256" key="4">
    <source>
        <dbReference type="ARBA" id="ARBA00044511"/>
    </source>
</evidence>
<dbReference type="Pfam" id="PF23279">
    <property type="entry name" value="TPR_25"/>
    <property type="match status" value="1"/>
</dbReference>
<comment type="subunit">
    <text evidence="4">Binds to mitochondrial small subunit 15S rRNA.</text>
</comment>
<gene>
    <name evidence="9" type="ORF">SEPCBS57363_001039</name>
</gene>
<dbReference type="NCBIfam" id="TIGR00756">
    <property type="entry name" value="PPR"/>
    <property type="match status" value="1"/>
</dbReference>
<feature type="compositionally biased region" description="Basic and acidic residues" evidence="6">
    <location>
        <begin position="629"/>
        <end position="641"/>
    </location>
</feature>
<organism evidence="9 10">
    <name type="scientific">Sporothrix epigloea</name>
    <dbReference type="NCBI Taxonomy" id="1892477"/>
    <lineage>
        <taxon>Eukaryota</taxon>
        <taxon>Fungi</taxon>
        <taxon>Dikarya</taxon>
        <taxon>Ascomycota</taxon>
        <taxon>Pezizomycotina</taxon>
        <taxon>Sordariomycetes</taxon>
        <taxon>Sordariomycetidae</taxon>
        <taxon>Ophiostomatales</taxon>
        <taxon>Ophiostomataceae</taxon>
        <taxon>Sporothrix</taxon>
    </lineage>
</organism>
<dbReference type="PANTHER" id="PTHR47936">
    <property type="entry name" value="PPR_LONG DOMAIN-CONTAINING PROTEIN"/>
    <property type="match status" value="1"/>
</dbReference>
<evidence type="ECO:0000256" key="3">
    <source>
        <dbReference type="ARBA" id="ARBA00044493"/>
    </source>
</evidence>
<evidence type="ECO:0000256" key="5">
    <source>
        <dbReference type="PROSITE-ProRule" id="PRU00708"/>
    </source>
</evidence>
<feature type="compositionally biased region" description="Acidic residues" evidence="6">
    <location>
        <begin position="728"/>
        <end position="742"/>
    </location>
</feature>
<evidence type="ECO:0000256" key="1">
    <source>
        <dbReference type="ARBA" id="ARBA00006192"/>
    </source>
</evidence>
<feature type="region of interest" description="Disordered" evidence="6">
    <location>
        <begin position="628"/>
        <end position="658"/>
    </location>
</feature>
<proteinExistence type="inferred from homology"/>
<dbReference type="InterPro" id="IPR057029">
    <property type="entry name" value="TPR_fung_2"/>
</dbReference>
<evidence type="ECO:0000313" key="9">
    <source>
        <dbReference type="EMBL" id="CAK7264378.1"/>
    </source>
</evidence>
<name>A0ABP0D838_9PEZI</name>
<evidence type="ECO:0008006" key="11">
    <source>
        <dbReference type="Google" id="ProtNLM"/>
    </source>
</evidence>
<feature type="domain" description="Pentatricopeptide repeat-containing protein-mitochondrial" evidence="7">
    <location>
        <begin position="380"/>
        <end position="516"/>
    </location>
</feature>
<protein>
    <recommendedName>
        <fullName evidence="11">Pentatricopeptide repeat protein</fullName>
    </recommendedName>
</protein>
<feature type="repeat" description="PPR" evidence="5">
    <location>
        <begin position="414"/>
        <end position="448"/>
    </location>
</feature>
<evidence type="ECO:0000256" key="6">
    <source>
        <dbReference type="SAM" id="MobiDB-lite"/>
    </source>
</evidence>
<sequence>MTGTRIVVDGLWRCLCPSVDISALLRAVDVGAGSKHVSQKANSAYNAYTVARPPPPGCTATLFTPSAVAAPSVTGRRRSSRGRLLPNASTCIRQVHGGATVRIGRLNFTGNPSAEASAWPANAASPADQQQLMQLAVRSLLRARPPFQRELAAASSPAIYAALRELQNKPQAYNRIQAFVRYLLEERSEAPTAALYEALVRSNCHVNGSADAVQDLLRVLKEGRIEGTPSLFCGALAVLAVHPDYILRNAVLQEMKVRWIELPPDGWVSNALGLLRDGQFERALNALDEMTEAAAHRGAEPVPPWLLDIYVYVLGHEGFLDDALRIVNHRLLRQGDSVSLNVWSFLLDACCRRGHFGGLVYVWNRVVRPNGGNGLIVPSDAMALDVLNMAARNGDANLAAKIMQMLSARGTKLGIPHFEAMLDCYAQAGAIDKALQALCIMDSAGIVPDQGSTRSIYLGLVDSATTMQGGIKRMNARVAAANTIEAAVIALFNLKKQYGSVPIAAFNVVLEAMIASRPPAVASTSATSALSRKVRASEESQGGMEAEAALDLYRHVRQLCPAGPSRATFRLLFRACTDPMHLNFLLREMSSFSLRPDMDMIDRVVYESATHGSLDHALQHVFSLMGEDEGNRRTSRVEDAKNGSATSEATNAAHAESLRRQPWISRKTAVALAKRCIEEEDERIWVVADASRDRGRPMDSILREAAGGATRGPRPAANAYGVPRAVETGEDESPSPEEADLS</sequence>
<evidence type="ECO:0000256" key="2">
    <source>
        <dbReference type="ARBA" id="ARBA00022737"/>
    </source>
</evidence>
<dbReference type="PROSITE" id="PS51375">
    <property type="entry name" value="PPR"/>
    <property type="match status" value="1"/>
</dbReference>
<comment type="function">
    <text evidence="3">Regulates mitochondrial small subunit maturation by controlling 15S rRNA 5'-end processing. Localizes to the 5' precursor of the 15S rRNA in a position that is subsequently occupied by mS47 in the mature yeast mtSSU. Uses structure and sequence-specific RNA recognition, binding to a single-stranded region of the precursor and specifically recognizing bases -6 to -1. The exchange of Ccm1 for mS47 is coupled to the irreversible removal of precursor rRNA that is accompanied by conformational changes of the mitoribosomal proteins uS5m and mS26. These conformational changes signal completion of 5'-end rRNA processing through protection of the mature 5'-end of the 15S rRNA and stabilization of mS47. The removal of the 5' precursor together with the dissociation of Ccm1 may be catalyzed by the 5'-3' exoribonuclease Pet127. Involved in the specific removal of group I introns in mitochondrial encoded transcripts.</text>
</comment>
<dbReference type="InterPro" id="IPR002885">
    <property type="entry name" value="PPR_rpt"/>
</dbReference>
<reference evidence="9 10" key="1">
    <citation type="submission" date="2024-01" db="EMBL/GenBank/DDBJ databases">
        <authorList>
            <person name="Allen C."/>
            <person name="Tagirdzhanova G."/>
        </authorList>
    </citation>
    <scope>NUCLEOTIDE SEQUENCE [LARGE SCALE GENOMIC DNA]</scope>
    <source>
        <strain evidence="9 10">CBS 573.63</strain>
    </source>
</reference>
<evidence type="ECO:0000259" key="8">
    <source>
        <dbReference type="Pfam" id="PF23279"/>
    </source>
</evidence>
<accession>A0ABP0D838</accession>
<comment type="caution">
    <text evidence="9">The sequence shown here is derived from an EMBL/GenBank/DDBJ whole genome shotgun (WGS) entry which is preliminary data.</text>
</comment>
<feature type="domain" description="Tetratricopeptide repeats fungi 2" evidence="8">
    <location>
        <begin position="576"/>
        <end position="709"/>
    </location>
</feature>
<dbReference type="InterPro" id="IPR011990">
    <property type="entry name" value="TPR-like_helical_dom_sf"/>
</dbReference>